<organism evidence="2">
    <name type="scientific">bioreactor metagenome</name>
    <dbReference type="NCBI Taxonomy" id="1076179"/>
    <lineage>
        <taxon>unclassified sequences</taxon>
        <taxon>metagenomes</taxon>
        <taxon>ecological metagenomes</taxon>
    </lineage>
</organism>
<dbReference type="InterPro" id="IPR007077">
    <property type="entry name" value="TfoX_C"/>
</dbReference>
<accession>A0A645EFZ5</accession>
<name>A0A645EFZ5_9ZZZZ</name>
<evidence type="ECO:0000259" key="1">
    <source>
        <dbReference type="Pfam" id="PF04994"/>
    </source>
</evidence>
<protein>
    <recommendedName>
        <fullName evidence="1">TfoX C-terminal domain-containing protein</fullName>
    </recommendedName>
</protein>
<comment type="caution">
    <text evidence="2">The sequence shown here is derived from an EMBL/GenBank/DDBJ whole genome shotgun (WGS) entry which is preliminary data.</text>
</comment>
<proteinExistence type="predicted"/>
<dbReference type="Gene3D" id="1.10.150.20">
    <property type="entry name" value="5' to 3' exonuclease, C-terminal subdomain"/>
    <property type="match status" value="1"/>
</dbReference>
<evidence type="ECO:0000313" key="2">
    <source>
        <dbReference type="EMBL" id="MPN00260.1"/>
    </source>
</evidence>
<reference evidence="2" key="1">
    <citation type="submission" date="2019-08" db="EMBL/GenBank/DDBJ databases">
        <authorList>
            <person name="Kucharzyk K."/>
            <person name="Murdoch R.W."/>
            <person name="Higgins S."/>
            <person name="Loffler F."/>
        </authorList>
    </citation>
    <scope>NUCLEOTIDE SEQUENCE</scope>
</reference>
<dbReference type="PANTHER" id="PTHR36121">
    <property type="entry name" value="PROTEIN SXY"/>
    <property type="match status" value="1"/>
</dbReference>
<gene>
    <name evidence="2" type="ORF">SDC9_147454</name>
</gene>
<dbReference type="EMBL" id="VSSQ01046292">
    <property type="protein sequence ID" value="MPN00260.1"/>
    <property type="molecule type" value="Genomic_DNA"/>
</dbReference>
<dbReference type="Pfam" id="PF04994">
    <property type="entry name" value="TfoX_C"/>
    <property type="match status" value="1"/>
</dbReference>
<sequence length="84" mass="9246">MKLTELPNIGPVLAENLKKVGIETPEELQKAGTYDAFMRIRTQVDSGACLHQLEAIEGAVEGMKKSALAPEKKAELRAFHKNLK</sequence>
<dbReference type="InterPro" id="IPR047525">
    <property type="entry name" value="TfoX-like"/>
</dbReference>
<dbReference type="PANTHER" id="PTHR36121:SF1">
    <property type="entry name" value="PROTEIN SXY"/>
    <property type="match status" value="1"/>
</dbReference>
<feature type="domain" description="TfoX C-terminal" evidence="1">
    <location>
        <begin position="2"/>
        <end position="78"/>
    </location>
</feature>
<dbReference type="AlphaFoldDB" id="A0A645EFZ5"/>